<proteinExistence type="predicted"/>
<dbReference type="PANTHER" id="PTHR18034">
    <property type="entry name" value="CELL CYCLE CONTROL PROTEIN CWF22-RELATED"/>
    <property type="match status" value="1"/>
</dbReference>
<dbReference type="EMBL" id="CAKMRJ010003334">
    <property type="protein sequence ID" value="CAH1430513.1"/>
    <property type="molecule type" value="Genomic_DNA"/>
</dbReference>
<dbReference type="InterPro" id="IPR050781">
    <property type="entry name" value="CWC22_splicing_factor"/>
</dbReference>
<dbReference type="GO" id="GO:0003723">
    <property type="term" value="F:RNA binding"/>
    <property type="evidence" value="ECO:0007669"/>
    <property type="project" value="TreeGrafter"/>
</dbReference>
<dbReference type="SUPFAM" id="SSF48371">
    <property type="entry name" value="ARM repeat"/>
    <property type="match status" value="1"/>
</dbReference>
<dbReference type="GO" id="GO:0000398">
    <property type="term" value="P:mRNA splicing, via spliceosome"/>
    <property type="evidence" value="ECO:0007669"/>
    <property type="project" value="TreeGrafter"/>
</dbReference>
<dbReference type="Gene3D" id="1.25.40.180">
    <property type="match status" value="1"/>
</dbReference>
<organism evidence="1 2">
    <name type="scientific">Lactuca virosa</name>
    <dbReference type="NCBI Taxonomy" id="75947"/>
    <lineage>
        <taxon>Eukaryota</taxon>
        <taxon>Viridiplantae</taxon>
        <taxon>Streptophyta</taxon>
        <taxon>Embryophyta</taxon>
        <taxon>Tracheophyta</taxon>
        <taxon>Spermatophyta</taxon>
        <taxon>Magnoliopsida</taxon>
        <taxon>eudicotyledons</taxon>
        <taxon>Gunneridae</taxon>
        <taxon>Pentapetalae</taxon>
        <taxon>asterids</taxon>
        <taxon>campanulids</taxon>
        <taxon>Asterales</taxon>
        <taxon>Asteraceae</taxon>
        <taxon>Cichorioideae</taxon>
        <taxon>Cichorieae</taxon>
        <taxon>Lactucinae</taxon>
        <taxon>Lactuca</taxon>
    </lineage>
</organism>
<evidence type="ECO:0000313" key="1">
    <source>
        <dbReference type="EMBL" id="CAH1430513.1"/>
    </source>
</evidence>
<dbReference type="InterPro" id="IPR016024">
    <property type="entry name" value="ARM-type_fold"/>
</dbReference>
<evidence type="ECO:0000313" key="2">
    <source>
        <dbReference type="Proteomes" id="UP001157418"/>
    </source>
</evidence>
<reference evidence="1 2" key="1">
    <citation type="submission" date="2022-01" db="EMBL/GenBank/DDBJ databases">
        <authorList>
            <person name="Xiong W."/>
            <person name="Schranz E."/>
        </authorList>
    </citation>
    <scope>NUCLEOTIDE SEQUENCE [LARGE SCALE GENOMIC DNA]</scope>
</reference>
<gene>
    <name evidence="1" type="ORF">LVIROSA_LOCUS17283</name>
</gene>
<dbReference type="PANTHER" id="PTHR18034:SF3">
    <property type="entry name" value="PRE-MRNA-SPLICING FACTOR CWC22 HOMOLOG"/>
    <property type="match status" value="1"/>
</dbReference>
<keyword evidence="2" id="KW-1185">Reference proteome</keyword>
<name>A0AAU9NB88_9ASTR</name>
<accession>A0AAU9NB88</accession>
<comment type="caution">
    <text evidence="1">The sequence shown here is derived from an EMBL/GenBank/DDBJ whole genome shotgun (WGS) entry which is preliminary data.</text>
</comment>
<dbReference type="GO" id="GO:0071013">
    <property type="term" value="C:catalytic step 2 spliceosome"/>
    <property type="evidence" value="ECO:0007669"/>
    <property type="project" value="TreeGrafter"/>
</dbReference>
<sequence length="147" mass="16685">MCFHSLNCLLRSSFIAHLVNQQVVHEFIALELLTILLENPTDDSVEVAVGFVTECGSIHRDLSPKAFHGILEPFRGILHEGEIDKRVQFLIEGLFALRTCHPTIRPELDLVKVEDQLTHKVSLLDEIDPEIALDVFNLDSNFLENEK</sequence>
<dbReference type="AlphaFoldDB" id="A0AAU9NB88"/>
<protein>
    <submittedName>
        <fullName evidence="1">Uncharacterized protein</fullName>
    </submittedName>
</protein>
<dbReference type="Proteomes" id="UP001157418">
    <property type="component" value="Unassembled WGS sequence"/>
</dbReference>